<evidence type="ECO:0000259" key="1">
    <source>
        <dbReference type="Pfam" id="PF10577"/>
    </source>
</evidence>
<dbReference type="InParanoid" id="A0A6I8NNW1"/>
<feature type="domain" description="FAM171 N-terminal" evidence="1">
    <location>
        <begin position="3"/>
        <end position="132"/>
    </location>
</feature>
<dbReference type="PANTHER" id="PTHR31626:SF1">
    <property type="entry name" value="PROTEIN FAM171A1"/>
    <property type="match status" value="1"/>
</dbReference>
<dbReference type="AlphaFoldDB" id="A0A6I8NNW1"/>
<dbReference type="Pfam" id="PF10577">
    <property type="entry name" value="FAM171A1-2-B_N"/>
    <property type="match status" value="1"/>
</dbReference>
<evidence type="ECO:0000313" key="3">
    <source>
        <dbReference type="Proteomes" id="UP000002279"/>
    </source>
</evidence>
<dbReference type="InterPro" id="IPR018890">
    <property type="entry name" value="FAM171"/>
</dbReference>
<reference evidence="2" key="1">
    <citation type="submission" date="2025-08" db="UniProtKB">
        <authorList>
            <consortium name="Ensembl"/>
        </authorList>
    </citation>
    <scope>IDENTIFICATION</scope>
    <source>
        <strain evidence="2">Glennie</strain>
    </source>
</reference>
<dbReference type="PANTHER" id="PTHR31626">
    <property type="entry name" value="SUSHI DOMAIN-CONTAINING PROTEIN"/>
    <property type="match status" value="1"/>
</dbReference>
<keyword evidence="3" id="KW-1185">Reference proteome</keyword>
<proteinExistence type="predicted"/>
<dbReference type="Proteomes" id="UP000002279">
    <property type="component" value="Unplaced"/>
</dbReference>
<name>A0A6I8NNW1_ORNAN</name>
<sequence>IFAGTRPEPHAHFPRRALKLPEDAGYGNLTAFLTAASSPLEARSFPYLQGLDGNGTGNGTRYDLTPVTAISVQLLNNDGAPVPVEGPIFFTVPLPTYSNLKHNAYVTAWRFDPKLGKPDSSTDGLIAANKRQRGLVGGARVWKSEVVGSDPDSATCPLCDFGHVTSLLWASVTSSGKWGSRP</sequence>
<organism evidence="2 3">
    <name type="scientific">Ornithorhynchus anatinus</name>
    <name type="common">Duckbill platypus</name>
    <dbReference type="NCBI Taxonomy" id="9258"/>
    <lineage>
        <taxon>Eukaryota</taxon>
        <taxon>Metazoa</taxon>
        <taxon>Chordata</taxon>
        <taxon>Craniata</taxon>
        <taxon>Vertebrata</taxon>
        <taxon>Euteleostomi</taxon>
        <taxon>Mammalia</taxon>
        <taxon>Monotremata</taxon>
        <taxon>Ornithorhynchidae</taxon>
        <taxon>Ornithorhynchus</taxon>
    </lineage>
</organism>
<evidence type="ECO:0000313" key="2">
    <source>
        <dbReference type="Ensembl" id="ENSOANP00000042859.1"/>
    </source>
</evidence>
<accession>A0A6I8NNW1</accession>
<reference evidence="2" key="2">
    <citation type="submission" date="2025-09" db="UniProtKB">
        <authorList>
            <consortium name="Ensembl"/>
        </authorList>
    </citation>
    <scope>IDENTIFICATION</scope>
    <source>
        <strain evidence="2">Glennie</strain>
    </source>
</reference>
<protein>
    <recommendedName>
        <fullName evidence="1">FAM171 N-terminal domain-containing protein</fullName>
    </recommendedName>
</protein>
<dbReference type="InterPro" id="IPR048530">
    <property type="entry name" value="FAM171_N"/>
</dbReference>
<dbReference type="Ensembl" id="ENSOANT00000070342.1">
    <property type="protein sequence ID" value="ENSOANP00000042859.1"/>
    <property type="gene ID" value="ENSOANG00000036381.1"/>
</dbReference>
<dbReference type="GeneTree" id="ENSGT00950000183184"/>